<dbReference type="EMBL" id="OQ709203">
    <property type="protein sequence ID" value="WGH20330.1"/>
    <property type="molecule type" value="Genomic_DNA"/>
</dbReference>
<sequence>MSEALRTDIDYRVTKTPTYCKGEPTPGLAVGDVVRVTPSYATPDHDGDVRVKKGTASGRYVLAACLAPVVPASDFPVGTRVRVAADAKTTEGYAVYFGAEVEGVIVEAMHRPTSGNVEVRAVDQDGDDKVQYVDPQYLTKLDDVKPEAPTGVAEAALRKAAALIGGVDDVEKLIGVAKAIQEGV</sequence>
<evidence type="ECO:0000313" key="2">
    <source>
        <dbReference type="Proteomes" id="UP001241023"/>
    </source>
</evidence>
<gene>
    <name evidence="1" type="primary">38</name>
    <name evidence="1" type="ORF">SEA_MAGUCO_38</name>
</gene>
<name>A0AAF0GFT6_9CAUD</name>
<reference evidence="1 2" key="1">
    <citation type="submission" date="2023-03" db="EMBL/GenBank/DDBJ databases">
        <authorList>
            <person name="Jones P.T."/>
            <person name="Zarakotas T.R."/>
            <person name="Pitt R.A."/>
            <person name="Hinrichsen E.D."/>
            <person name="Woods I.A."/>
            <person name="Gubitose M.G."/>
            <person name="Lord C.E."/>
            <person name="Wilkes B.M."/>
            <person name="Diggins A.E."/>
            <person name="Parsons M.T."/>
            <person name="Kearns B.S."/>
            <person name="Garlena R.A."/>
            <person name="Russell D.A."/>
            <person name="Jacobs-Sera D."/>
            <person name="Hatfull G.F."/>
        </authorList>
    </citation>
    <scope>NUCLEOTIDE SEQUENCE [LARGE SCALE GENOMIC DNA]</scope>
</reference>
<dbReference type="Proteomes" id="UP001241023">
    <property type="component" value="Segment"/>
</dbReference>
<evidence type="ECO:0000313" key="1">
    <source>
        <dbReference type="EMBL" id="WGH20330.1"/>
    </source>
</evidence>
<accession>A0AAF0GFT6</accession>
<protein>
    <submittedName>
        <fullName evidence="1">Uncharacterized protein</fullName>
    </submittedName>
</protein>
<proteinExistence type="predicted"/>
<organism evidence="1 2">
    <name type="scientific">Arthrobacter phage MaGuCo</name>
    <dbReference type="NCBI Taxonomy" id="3038363"/>
    <lineage>
        <taxon>Viruses</taxon>
        <taxon>Duplodnaviria</taxon>
        <taxon>Heunggongvirae</taxon>
        <taxon>Uroviricota</taxon>
        <taxon>Caudoviricetes</taxon>
        <taxon>Casidaviridae</taxon>
        <taxon>Liebevirus</taxon>
        <taxon>Liebevirus maguco</taxon>
    </lineage>
</organism>
<keyword evidence="2" id="KW-1185">Reference proteome</keyword>